<evidence type="ECO:0000313" key="2">
    <source>
        <dbReference type="Proteomes" id="UP000319255"/>
    </source>
</evidence>
<name>A0A501WT52_9RHOB</name>
<organism evidence="1 2">
    <name type="scientific">Amaricoccus solimangrovi</name>
    <dbReference type="NCBI Taxonomy" id="2589815"/>
    <lineage>
        <taxon>Bacteria</taxon>
        <taxon>Pseudomonadati</taxon>
        <taxon>Pseudomonadota</taxon>
        <taxon>Alphaproteobacteria</taxon>
        <taxon>Rhodobacterales</taxon>
        <taxon>Paracoccaceae</taxon>
        <taxon>Amaricoccus</taxon>
    </lineage>
</organism>
<dbReference type="AlphaFoldDB" id="A0A501WT52"/>
<accession>A0A501WT52</accession>
<dbReference type="OrthoDB" id="6896393at2"/>
<comment type="caution">
    <text evidence="1">The sequence shown here is derived from an EMBL/GenBank/DDBJ whole genome shotgun (WGS) entry which is preliminary data.</text>
</comment>
<evidence type="ECO:0000313" key="1">
    <source>
        <dbReference type="EMBL" id="TPE50191.1"/>
    </source>
</evidence>
<proteinExistence type="predicted"/>
<sequence length="107" mass="11669">MACPDTRDFAAWIDLMPGDESRLIVAGEVKTTSGNLLPRLAEAEPQGINPRDLLLVLSLEQCGEVGTDDVAYRPVRFEKPAVRDQYATVTVLSDGEICFTLEVTEAS</sequence>
<protein>
    <submittedName>
        <fullName evidence="1">Uncharacterized protein</fullName>
    </submittedName>
</protein>
<reference evidence="1 2" key="1">
    <citation type="submission" date="2019-06" db="EMBL/GenBank/DDBJ databases">
        <title>A novel bacterium of genus Amaricoccus, isolated from marine sediment.</title>
        <authorList>
            <person name="Huang H."/>
            <person name="Mo K."/>
            <person name="Hu Y."/>
        </authorList>
    </citation>
    <scope>NUCLEOTIDE SEQUENCE [LARGE SCALE GENOMIC DNA]</scope>
    <source>
        <strain evidence="1 2">HB172011</strain>
    </source>
</reference>
<dbReference type="RefSeq" id="WP_140454475.1">
    <property type="nucleotide sequence ID" value="NZ_VFRP01000011.1"/>
</dbReference>
<gene>
    <name evidence="1" type="ORF">FJM51_12460</name>
</gene>
<dbReference type="EMBL" id="VFRP01000011">
    <property type="protein sequence ID" value="TPE50191.1"/>
    <property type="molecule type" value="Genomic_DNA"/>
</dbReference>
<dbReference type="Proteomes" id="UP000319255">
    <property type="component" value="Unassembled WGS sequence"/>
</dbReference>
<keyword evidence="2" id="KW-1185">Reference proteome</keyword>